<accession>A0A0C9U4J7</accession>
<dbReference type="InterPro" id="IPR040521">
    <property type="entry name" value="KDZ"/>
</dbReference>
<evidence type="ECO:0000313" key="1">
    <source>
        <dbReference type="EMBL" id="KIJ14126.1"/>
    </source>
</evidence>
<reference evidence="2" key="2">
    <citation type="submission" date="2015-01" db="EMBL/GenBank/DDBJ databases">
        <title>Evolutionary Origins and Diversification of the Mycorrhizal Mutualists.</title>
        <authorList>
            <consortium name="DOE Joint Genome Institute"/>
            <consortium name="Mycorrhizal Genomics Consortium"/>
            <person name="Kohler A."/>
            <person name="Kuo A."/>
            <person name="Nagy L.G."/>
            <person name="Floudas D."/>
            <person name="Copeland A."/>
            <person name="Barry K.W."/>
            <person name="Cichocki N."/>
            <person name="Veneault-Fourrey C."/>
            <person name="LaButti K."/>
            <person name="Lindquist E.A."/>
            <person name="Lipzen A."/>
            <person name="Lundell T."/>
            <person name="Morin E."/>
            <person name="Murat C."/>
            <person name="Riley R."/>
            <person name="Ohm R."/>
            <person name="Sun H."/>
            <person name="Tunlid A."/>
            <person name="Henrissat B."/>
            <person name="Grigoriev I.V."/>
            <person name="Hibbett D.S."/>
            <person name="Martin F."/>
        </authorList>
    </citation>
    <scope>NUCLEOTIDE SEQUENCE [LARGE SCALE GENOMIC DNA]</scope>
    <source>
        <strain evidence="2">ATCC 200175</strain>
    </source>
</reference>
<dbReference type="OrthoDB" id="3253684at2759"/>
<gene>
    <name evidence="1" type="ORF">PAXINDRAFT_13039</name>
</gene>
<dbReference type="Gene3D" id="3.40.395.10">
    <property type="entry name" value="Adenoviral Proteinase, Chain A"/>
    <property type="match status" value="1"/>
</dbReference>
<dbReference type="AlphaFoldDB" id="A0A0C9U4J7"/>
<name>A0A0C9U4J7_PAXIN</name>
<dbReference type="PANTHER" id="PTHR33096:SF1">
    <property type="entry name" value="CXC1-LIKE CYSTEINE CLUSTER ASSOCIATED WITH KDZ TRANSPOSASES DOMAIN-CONTAINING PROTEIN"/>
    <property type="match status" value="1"/>
</dbReference>
<proteinExistence type="predicted"/>
<dbReference type="PANTHER" id="PTHR33096">
    <property type="entry name" value="CXC2 DOMAIN-CONTAINING PROTEIN"/>
    <property type="match status" value="1"/>
</dbReference>
<dbReference type="HOGENOM" id="CLU_004552_0_0_1"/>
<protein>
    <recommendedName>
        <fullName evidence="3">Ubiquitin-like protease family profile domain-containing protein</fullName>
    </recommendedName>
</protein>
<dbReference type="Proteomes" id="UP000053647">
    <property type="component" value="Unassembled WGS sequence"/>
</dbReference>
<dbReference type="EMBL" id="KN819345">
    <property type="protein sequence ID" value="KIJ14126.1"/>
    <property type="molecule type" value="Genomic_DNA"/>
</dbReference>
<sequence>MHAYGHEWACQLIYNPRLAVGLGLSDGEGTERLWSRFIKLISIERASSHQRRLWLIDRQAAAVGYEMRKDLGSWLKRRMKKGVGEQGAAAQKVLDECEVLIPELQSQWSKQCIAQLSIRAHAPARLKKELDSVLSLQADLDSSERALQTARTMIQKSNMSKDTLSVLDSMEHSHGRLLDKIETLYASLNVQDKFPELQGVQLDFIRILLMARNLKINICKRAIGSFFEWDKLDWAIGGKDKALGTKLHQHTRKAIAKRQPALMAAIHKYNKYCQQLEELYDQAYAIPLPALLPTKLAELRSDQTLLQDVWISPSIREIPRWLEDVSVCNGIRALLKCDRCREEQRRLDIEADNMCRWFGLELSAVELALRTPDNPIYCLILQHHHEAILELQEQWPTTLATSVRYASQAREALKIAESLSGASLDIELHWLQPVVCDLSSEDVEEDGEATKIPPNPLAKPLPNTEELLLRDALEAGDIDDDAEKDEVLPLVELQWNPPNNLRINFVDVSSNAMIVAGNITRRTQPATDGFPRLTFEPKDIEILASEEARLNDTCINGCAALLYSRCLSSHSTQFAIFSMHDLPRIRYNASDNVLWRTTSWTRYWGKGIWIMPIHRPSSWGHWVLCMIDLASKRLMLFDSFAERKPWKNDIKDIIKLISHLSIIASKKHSAPRRDLGEWTANPISITAVLRGYDMTGLQEKDMAVFHRYLRIMVLHIPVISKSPNLA</sequence>
<evidence type="ECO:0008006" key="3">
    <source>
        <dbReference type="Google" id="ProtNLM"/>
    </source>
</evidence>
<keyword evidence="2" id="KW-1185">Reference proteome</keyword>
<evidence type="ECO:0000313" key="2">
    <source>
        <dbReference type="Proteomes" id="UP000053647"/>
    </source>
</evidence>
<reference evidence="1 2" key="1">
    <citation type="submission" date="2014-06" db="EMBL/GenBank/DDBJ databases">
        <authorList>
            <consortium name="DOE Joint Genome Institute"/>
            <person name="Kuo A."/>
            <person name="Kohler A."/>
            <person name="Nagy L.G."/>
            <person name="Floudas D."/>
            <person name="Copeland A."/>
            <person name="Barry K.W."/>
            <person name="Cichocki N."/>
            <person name="Veneault-Fourrey C."/>
            <person name="LaButti K."/>
            <person name="Lindquist E.A."/>
            <person name="Lipzen A."/>
            <person name="Lundell T."/>
            <person name="Morin E."/>
            <person name="Murat C."/>
            <person name="Sun H."/>
            <person name="Tunlid A."/>
            <person name="Henrissat B."/>
            <person name="Grigoriev I.V."/>
            <person name="Hibbett D.S."/>
            <person name="Martin F."/>
            <person name="Nordberg H.P."/>
            <person name="Cantor M.N."/>
            <person name="Hua S.X."/>
        </authorList>
    </citation>
    <scope>NUCLEOTIDE SEQUENCE [LARGE SCALE GENOMIC DNA]</scope>
    <source>
        <strain evidence="1 2">ATCC 200175</strain>
    </source>
</reference>
<organism evidence="1 2">
    <name type="scientific">Paxillus involutus ATCC 200175</name>
    <dbReference type="NCBI Taxonomy" id="664439"/>
    <lineage>
        <taxon>Eukaryota</taxon>
        <taxon>Fungi</taxon>
        <taxon>Dikarya</taxon>
        <taxon>Basidiomycota</taxon>
        <taxon>Agaricomycotina</taxon>
        <taxon>Agaricomycetes</taxon>
        <taxon>Agaricomycetidae</taxon>
        <taxon>Boletales</taxon>
        <taxon>Paxilineae</taxon>
        <taxon>Paxillaceae</taxon>
        <taxon>Paxillus</taxon>
    </lineage>
</organism>
<dbReference type="Pfam" id="PF18758">
    <property type="entry name" value="KDZ"/>
    <property type="match status" value="1"/>
</dbReference>
<dbReference type="SUPFAM" id="SSF54001">
    <property type="entry name" value="Cysteine proteinases"/>
    <property type="match status" value="1"/>
</dbReference>
<dbReference type="InterPro" id="IPR038765">
    <property type="entry name" value="Papain-like_cys_pep_sf"/>
</dbReference>